<evidence type="ECO:0000256" key="2">
    <source>
        <dbReference type="ARBA" id="ARBA00022737"/>
    </source>
</evidence>
<evidence type="ECO:0000256" key="1">
    <source>
        <dbReference type="ARBA" id="ARBA00022723"/>
    </source>
</evidence>
<feature type="domain" description="EF-hand" evidence="5">
    <location>
        <begin position="105"/>
        <end position="140"/>
    </location>
</feature>
<dbReference type="InterPro" id="IPR018247">
    <property type="entry name" value="EF_Hand_1_Ca_BS"/>
</dbReference>
<feature type="region of interest" description="Disordered" evidence="4">
    <location>
        <begin position="26"/>
        <end position="55"/>
    </location>
</feature>
<dbReference type="FunFam" id="1.10.238.10:FF:000178">
    <property type="entry name" value="Calmodulin-2 A"/>
    <property type="match status" value="1"/>
</dbReference>
<reference evidence="6 7" key="1">
    <citation type="journal article" date="2020" name="bioRxiv">
        <title>Sequence and annotation of 42 cannabis genomes reveals extensive copy number variation in cannabinoid synthesis and pathogen resistance genes.</title>
        <authorList>
            <person name="Mckernan K.J."/>
            <person name="Helbert Y."/>
            <person name="Kane L.T."/>
            <person name="Ebling H."/>
            <person name="Zhang L."/>
            <person name="Liu B."/>
            <person name="Eaton Z."/>
            <person name="Mclaughlin S."/>
            <person name="Kingan S."/>
            <person name="Baybayan P."/>
            <person name="Concepcion G."/>
            <person name="Jordan M."/>
            <person name="Riva A."/>
            <person name="Barbazuk W."/>
            <person name="Harkins T."/>
        </authorList>
    </citation>
    <scope>NUCLEOTIDE SEQUENCE [LARGE SCALE GENOMIC DNA]</scope>
    <source>
        <strain evidence="7">cv. Jamaican Lion 4</strain>
        <tissue evidence="6">Leaf</tissue>
    </source>
</reference>
<dbReference type="CDD" id="cd00051">
    <property type="entry name" value="EFh"/>
    <property type="match status" value="1"/>
</dbReference>
<dbReference type="Gene3D" id="1.10.238.10">
    <property type="entry name" value="EF-hand"/>
    <property type="match status" value="1"/>
</dbReference>
<dbReference type="AlphaFoldDB" id="A0A7J6EJL8"/>
<protein>
    <recommendedName>
        <fullName evidence="5">EF-hand domain-containing protein</fullName>
    </recommendedName>
</protein>
<accession>A0A7J6EJL8</accession>
<feature type="compositionally biased region" description="Acidic residues" evidence="4">
    <location>
        <begin position="29"/>
        <end position="40"/>
    </location>
</feature>
<feature type="compositionally biased region" description="Acidic residues" evidence="4">
    <location>
        <begin position="81"/>
        <end position="102"/>
    </location>
</feature>
<evidence type="ECO:0000259" key="5">
    <source>
        <dbReference type="PROSITE" id="PS50222"/>
    </source>
</evidence>
<dbReference type="SMART" id="SM00054">
    <property type="entry name" value="EFh"/>
    <property type="match status" value="2"/>
</dbReference>
<dbReference type="InterPro" id="IPR011992">
    <property type="entry name" value="EF-hand-dom_pair"/>
</dbReference>
<dbReference type="InterPro" id="IPR002048">
    <property type="entry name" value="EF_hand_dom"/>
</dbReference>
<keyword evidence="2" id="KW-0677">Repeat</keyword>
<gene>
    <name evidence="6" type="ORF">F8388_026469</name>
</gene>
<sequence>MEYYEKQLSILDQMVATKAMLLNKTTMYGDDDDDDDDDNGQEVAAKTHPNNNKLVRFGDAKSEDTKMYLGDVKRIMMEELEVLESNDGGETEEGDDEDDGGGEEVKWEELREAFGVFDENRDGFIDAKEVKKVLFELGIMEPSEAECQAMITTFDKNQDGKINFEEFLEIIAADAIH</sequence>
<feature type="domain" description="EF-hand" evidence="5">
    <location>
        <begin position="142"/>
        <end position="177"/>
    </location>
</feature>
<dbReference type="EMBL" id="JAATIP010000231">
    <property type="protein sequence ID" value="KAF4357879.1"/>
    <property type="molecule type" value="Genomic_DNA"/>
</dbReference>
<evidence type="ECO:0000256" key="3">
    <source>
        <dbReference type="ARBA" id="ARBA00022837"/>
    </source>
</evidence>
<name>A0A7J6EJL8_CANSA</name>
<dbReference type="Pfam" id="PF13499">
    <property type="entry name" value="EF-hand_7"/>
    <property type="match status" value="1"/>
</dbReference>
<dbReference type="PROSITE" id="PS50222">
    <property type="entry name" value="EF_HAND_2"/>
    <property type="match status" value="2"/>
</dbReference>
<feature type="region of interest" description="Disordered" evidence="4">
    <location>
        <begin position="81"/>
        <end position="103"/>
    </location>
</feature>
<comment type="caution">
    <text evidence="6">The sequence shown here is derived from an EMBL/GenBank/DDBJ whole genome shotgun (WGS) entry which is preliminary data.</text>
</comment>
<evidence type="ECO:0000313" key="6">
    <source>
        <dbReference type="EMBL" id="KAF4357879.1"/>
    </source>
</evidence>
<dbReference type="Proteomes" id="UP000525078">
    <property type="component" value="Unassembled WGS sequence"/>
</dbReference>
<keyword evidence="1" id="KW-0479">Metal-binding</keyword>
<dbReference type="GO" id="GO:0005509">
    <property type="term" value="F:calcium ion binding"/>
    <property type="evidence" value="ECO:0007669"/>
    <property type="project" value="InterPro"/>
</dbReference>
<dbReference type="SUPFAM" id="SSF47473">
    <property type="entry name" value="EF-hand"/>
    <property type="match status" value="1"/>
</dbReference>
<keyword evidence="3" id="KW-0106">Calcium</keyword>
<evidence type="ECO:0000256" key="4">
    <source>
        <dbReference type="SAM" id="MobiDB-lite"/>
    </source>
</evidence>
<proteinExistence type="predicted"/>
<dbReference type="PROSITE" id="PS00018">
    <property type="entry name" value="EF_HAND_1"/>
    <property type="match status" value="2"/>
</dbReference>
<evidence type="ECO:0000313" key="7">
    <source>
        <dbReference type="Proteomes" id="UP000525078"/>
    </source>
</evidence>
<dbReference type="GO" id="GO:0043226">
    <property type="term" value="C:organelle"/>
    <property type="evidence" value="ECO:0007669"/>
    <property type="project" value="UniProtKB-ARBA"/>
</dbReference>
<organism evidence="6 7">
    <name type="scientific">Cannabis sativa</name>
    <name type="common">Hemp</name>
    <name type="synonym">Marijuana</name>
    <dbReference type="NCBI Taxonomy" id="3483"/>
    <lineage>
        <taxon>Eukaryota</taxon>
        <taxon>Viridiplantae</taxon>
        <taxon>Streptophyta</taxon>
        <taxon>Embryophyta</taxon>
        <taxon>Tracheophyta</taxon>
        <taxon>Spermatophyta</taxon>
        <taxon>Magnoliopsida</taxon>
        <taxon>eudicotyledons</taxon>
        <taxon>Gunneridae</taxon>
        <taxon>Pentapetalae</taxon>
        <taxon>rosids</taxon>
        <taxon>fabids</taxon>
        <taxon>Rosales</taxon>
        <taxon>Cannabaceae</taxon>
        <taxon>Cannabis</taxon>
    </lineage>
</organism>
<dbReference type="PANTHER" id="PTHR10891">
    <property type="entry name" value="EF-HAND CALCIUM-BINDING DOMAIN CONTAINING PROTEIN"/>
    <property type="match status" value="1"/>
</dbReference>
<dbReference type="InterPro" id="IPR039647">
    <property type="entry name" value="EF_hand_pair_protein_CML-like"/>
</dbReference>